<evidence type="ECO:0000256" key="5">
    <source>
        <dbReference type="ARBA" id="ARBA00023136"/>
    </source>
</evidence>
<dbReference type="PROSITE" id="PS52016">
    <property type="entry name" value="TONB_DEPENDENT_REC_3"/>
    <property type="match status" value="1"/>
</dbReference>
<keyword evidence="5 7" id="KW-0472">Membrane</keyword>
<keyword evidence="4 7" id="KW-0812">Transmembrane</keyword>
<accession>A0A4Y1WSV5</accession>
<comment type="similarity">
    <text evidence="7">Belongs to the TonB-dependent receptor family.</text>
</comment>
<dbReference type="InterPro" id="IPR023996">
    <property type="entry name" value="TonB-dep_OMP_SusC/RagA"/>
</dbReference>
<keyword evidence="6 7" id="KW-0998">Cell outer membrane</keyword>
<dbReference type="InterPro" id="IPR012910">
    <property type="entry name" value="Plug_dom"/>
</dbReference>
<evidence type="ECO:0000256" key="6">
    <source>
        <dbReference type="ARBA" id="ARBA00023237"/>
    </source>
</evidence>
<evidence type="ECO:0000256" key="4">
    <source>
        <dbReference type="ARBA" id="ARBA00022692"/>
    </source>
</evidence>
<organism evidence="10 11">
    <name type="scientific">Alistipes communis</name>
    <dbReference type="NCBI Taxonomy" id="2585118"/>
    <lineage>
        <taxon>Bacteria</taxon>
        <taxon>Pseudomonadati</taxon>
        <taxon>Bacteroidota</taxon>
        <taxon>Bacteroidia</taxon>
        <taxon>Bacteroidales</taxon>
        <taxon>Rikenellaceae</taxon>
        <taxon>Alistipes</taxon>
    </lineage>
</organism>
<dbReference type="AlphaFoldDB" id="A0A4Y1WSV5"/>
<dbReference type="KEGG" id="acou:A5CBH24_14530"/>
<reference evidence="11" key="1">
    <citation type="submission" date="2019-06" db="EMBL/GenBank/DDBJ databases">
        <title>Alistipes onderdonkii subsp. vulgaris subsp. nov., Alistipes dispar sp. nov. and Alistipes communis sp. nov., isolated from human faeces, and creation of Alistipes onderdonkii subsp. onderdonkii subsp. nov.</title>
        <authorList>
            <person name="Sakamoto M."/>
            <person name="Ikeyama N."/>
            <person name="Ogata Y."/>
            <person name="Suda W."/>
            <person name="Iino T."/>
            <person name="Hattori M."/>
            <person name="Ohkuma M."/>
        </authorList>
    </citation>
    <scope>NUCLEOTIDE SEQUENCE [LARGE SCALE GENOMIC DNA]</scope>
    <source>
        <strain evidence="11">5CBH24</strain>
    </source>
</reference>
<evidence type="ECO:0000313" key="11">
    <source>
        <dbReference type="Proteomes" id="UP000318946"/>
    </source>
</evidence>
<evidence type="ECO:0000256" key="7">
    <source>
        <dbReference type="PROSITE-ProRule" id="PRU01360"/>
    </source>
</evidence>
<dbReference type="InterPro" id="IPR008969">
    <property type="entry name" value="CarboxyPept-like_regulatory"/>
</dbReference>
<dbReference type="NCBIfam" id="TIGR04057">
    <property type="entry name" value="SusC_RagA_signa"/>
    <property type="match status" value="1"/>
</dbReference>
<dbReference type="InterPro" id="IPR039426">
    <property type="entry name" value="TonB-dep_rcpt-like"/>
</dbReference>
<dbReference type="Proteomes" id="UP000318946">
    <property type="component" value="Chromosome"/>
</dbReference>
<dbReference type="SUPFAM" id="SSF56935">
    <property type="entry name" value="Porins"/>
    <property type="match status" value="1"/>
</dbReference>
<dbReference type="Gene3D" id="2.60.40.1120">
    <property type="entry name" value="Carboxypeptidase-like, regulatory domain"/>
    <property type="match status" value="1"/>
</dbReference>
<evidence type="ECO:0000313" key="10">
    <source>
        <dbReference type="EMBL" id="BBL04140.1"/>
    </source>
</evidence>
<gene>
    <name evidence="10" type="ORF">A5CBH24_14530</name>
</gene>
<dbReference type="Pfam" id="PF13715">
    <property type="entry name" value="CarbopepD_reg_2"/>
    <property type="match status" value="1"/>
</dbReference>
<dbReference type="SUPFAM" id="SSF49464">
    <property type="entry name" value="Carboxypeptidase regulatory domain-like"/>
    <property type="match status" value="1"/>
</dbReference>
<name>A0A4Y1WSV5_9BACT</name>
<dbReference type="InterPro" id="IPR023997">
    <property type="entry name" value="TonB-dep_OMP_SusC/RagA_CS"/>
</dbReference>
<dbReference type="NCBIfam" id="TIGR04056">
    <property type="entry name" value="OMP_RagA_SusC"/>
    <property type="match status" value="1"/>
</dbReference>
<dbReference type="EMBL" id="AP019735">
    <property type="protein sequence ID" value="BBL04140.1"/>
    <property type="molecule type" value="Genomic_DNA"/>
</dbReference>
<keyword evidence="3 7" id="KW-1134">Transmembrane beta strand</keyword>
<dbReference type="InterPro" id="IPR036942">
    <property type="entry name" value="Beta-barrel_TonB_sf"/>
</dbReference>
<keyword evidence="11" id="KW-1185">Reference proteome</keyword>
<dbReference type="Gene3D" id="2.170.130.10">
    <property type="entry name" value="TonB-dependent receptor, plug domain"/>
    <property type="match status" value="1"/>
</dbReference>
<evidence type="ECO:0000256" key="1">
    <source>
        <dbReference type="ARBA" id="ARBA00004571"/>
    </source>
</evidence>
<comment type="subcellular location">
    <subcellularLocation>
        <location evidence="1 7">Cell outer membrane</location>
        <topology evidence="1 7">Multi-pass membrane protein</topology>
    </subcellularLocation>
</comment>
<evidence type="ECO:0000259" key="9">
    <source>
        <dbReference type="Pfam" id="PF07715"/>
    </source>
</evidence>
<feature type="chain" id="PRO_5021202483" evidence="8">
    <location>
        <begin position="22"/>
        <end position="1001"/>
    </location>
</feature>
<feature type="domain" description="TonB-dependent receptor plug" evidence="9">
    <location>
        <begin position="113"/>
        <end position="218"/>
    </location>
</feature>
<keyword evidence="2 7" id="KW-0813">Transport</keyword>
<evidence type="ECO:0000256" key="3">
    <source>
        <dbReference type="ARBA" id="ARBA00022452"/>
    </source>
</evidence>
<dbReference type="Gene3D" id="2.40.170.20">
    <property type="entry name" value="TonB-dependent receptor, beta-barrel domain"/>
    <property type="match status" value="1"/>
</dbReference>
<proteinExistence type="inferred from homology"/>
<keyword evidence="8" id="KW-0732">Signal</keyword>
<evidence type="ECO:0000256" key="8">
    <source>
        <dbReference type="SAM" id="SignalP"/>
    </source>
</evidence>
<dbReference type="Pfam" id="PF07715">
    <property type="entry name" value="Plug"/>
    <property type="match status" value="1"/>
</dbReference>
<sequence length="1001" mass="110419">MFKAFVSVVLLLAASVSGAFAQSTIDVTGKVIDADGQPVVGASVVVAGTYTGTTTGADGGFALKAREGQELEVSFIGMSTQRVPVSAVPVTVTLESESTMIEQAVVIGYGTAKKRDLTGSIVNVDAATIANRPASNPLASLQGRVAGVQITNSGRAGQDPEIRIRGTNSINGFAPLYVVDGMFTDNINYLNANDIESFEILKDPSSLAIFGVRGANGVIIVTTKRAKMGQTVVNVNQSVGVKHVGHRMSLTNGPQFKELYNEQLSNMGGDPFDYTYYQANTDWQDAIFQNAMISQTTASIMGANEKSNFYLGVGYTYEQGSIVGEEMQKVTVNFSDEYKMKDWLKFGVQMNGAYMLPADAKNVTGAIHAAPISPIYDDTTGGYYKLPSFQSSQISNPMIDIEEFAAHNKAQNYRFAGNVYGEINFLPELKFRAAFSIDYLSNNSRLFTPVKYEYDPDLGTINARSDRESLSQTKSNTLNAQQDYILTYAKTFADKHDLTLMAGLTTNFTNYEELTGGRSQNVASADLPIPNDPDKWWISSIGDTASATNGGSQYRKFTMSYLFRALYNYNRRYLVNFSFRRDGASVFKYTGNTWDNFYSVGAGWIMSEENFMRNQHVIDYLKIKGSYGVLGNQNVGTEGGNYPAFPTLNSSNAIFGDNIISSYAQAYLATNLRWEKTKAWEVGFEMQMFNQRLHIEPTYYSKKTEDLICYLESFMGAQDGLINSGSIRNRGFELSGSWSDTIGDDFRYTVSGNLTTIDNEVLTLGKTYYQGDKSVAVSEPGKPIGYFYGYEVEGIYQNKADIASSPENTLAAVAPGDLKFRDVTGDGKITEADRTMIGNPTPDFTYGYSVNLQYKNFDLGIDFQGVYGNEIFNTSFLSAYAQYNYHTKRLGRWNGEGTSNWEPILDSSRATQMMNSSYFIEDGSYLRLKNIQLGYSFGDRILKKIRLKALRVFMNIDNLATWSHNTGYTPEIGGTALAFGIDTGDTYPMPTTITFGVNVSF</sequence>
<evidence type="ECO:0000256" key="2">
    <source>
        <dbReference type="ARBA" id="ARBA00022448"/>
    </source>
</evidence>
<dbReference type="GO" id="GO:0009279">
    <property type="term" value="C:cell outer membrane"/>
    <property type="evidence" value="ECO:0007669"/>
    <property type="project" value="UniProtKB-SubCell"/>
</dbReference>
<dbReference type="OrthoDB" id="1109428at2"/>
<protein>
    <submittedName>
        <fullName evidence="10">SusC/RagA family TonB-linked outer membrane protein</fullName>
    </submittedName>
</protein>
<dbReference type="InterPro" id="IPR037066">
    <property type="entry name" value="Plug_dom_sf"/>
</dbReference>
<feature type="signal peptide" evidence="8">
    <location>
        <begin position="1"/>
        <end position="21"/>
    </location>
</feature>